<dbReference type="AlphaFoldDB" id="A0A6J3MIW5"/>
<dbReference type="RefSeq" id="XP_033463893.1">
    <property type="nucleotide sequence ID" value="XM_033599247.1"/>
</dbReference>
<dbReference type="GeneID" id="54357046"/>
<reference evidence="2" key="1">
    <citation type="submission" date="2020-01" db="EMBL/GenBank/DDBJ databases">
        <authorList>
            <consortium name="DOE Joint Genome Institute"/>
            <person name="Haridas S."/>
            <person name="Albert R."/>
            <person name="Binder M."/>
            <person name="Bloem J."/>
            <person name="Labutti K."/>
            <person name="Salamov A."/>
            <person name="Andreopoulos B."/>
            <person name="Baker S.E."/>
            <person name="Barry K."/>
            <person name="Bills G."/>
            <person name="Bluhm B.H."/>
            <person name="Cannon C."/>
            <person name="Castanera R."/>
            <person name="Culley D.E."/>
            <person name="Daum C."/>
            <person name="Ezra D."/>
            <person name="Gonzalez J.B."/>
            <person name="Henrissat B."/>
            <person name="Kuo A."/>
            <person name="Liang C."/>
            <person name="Lipzen A."/>
            <person name="Lutzoni F."/>
            <person name="Magnuson J."/>
            <person name="Mondo S."/>
            <person name="Nolan M."/>
            <person name="Ohm R."/>
            <person name="Pangilinan J."/>
            <person name="Park H.-J."/>
            <person name="Ramirez L."/>
            <person name="Alfaro M."/>
            <person name="Sun H."/>
            <person name="Tritt A."/>
            <person name="Yoshinaga Y."/>
            <person name="Zwiers L.-H."/>
            <person name="Turgeon B.G."/>
            <person name="Goodwin S.B."/>
            <person name="Spatafora J.W."/>
            <person name="Crous P.W."/>
            <person name="Grigoriev I.V."/>
        </authorList>
    </citation>
    <scope>NUCLEOTIDE SEQUENCE</scope>
    <source>
        <strain evidence="2">CBS 342.82</strain>
    </source>
</reference>
<reference evidence="2" key="3">
    <citation type="submission" date="2025-08" db="UniProtKB">
        <authorList>
            <consortium name="RefSeq"/>
        </authorList>
    </citation>
    <scope>IDENTIFICATION</scope>
    <source>
        <strain evidence="2">CBS 342.82</strain>
    </source>
</reference>
<accession>A0A6J3MIW5</accession>
<name>A0A6J3MIW5_9PEZI</name>
<reference evidence="2" key="2">
    <citation type="submission" date="2020-04" db="EMBL/GenBank/DDBJ databases">
        <authorList>
            <consortium name="NCBI Genome Project"/>
        </authorList>
    </citation>
    <scope>NUCLEOTIDE SEQUENCE</scope>
    <source>
        <strain evidence="2">CBS 342.82</strain>
    </source>
</reference>
<organism evidence="2">
    <name type="scientific">Dissoconium aciculare CBS 342.82</name>
    <dbReference type="NCBI Taxonomy" id="1314786"/>
    <lineage>
        <taxon>Eukaryota</taxon>
        <taxon>Fungi</taxon>
        <taxon>Dikarya</taxon>
        <taxon>Ascomycota</taxon>
        <taxon>Pezizomycotina</taxon>
        <taxon>Dothideomycetes</taxon>
        <taxon>Dothideomycetidae</taxon>
        <taxon>Mycosphaerellales</taxon>
        <taxon>Dissoconiaceae</taxon>
        <taxon>Dissoconium</taxon>
    </lineage>
</organism>
<gene>
    <name evidence="2" type="ORF">K489DRAFT_155</name>
</gene>
<proteinExistence type="predicted"/>
<evidence type="ECO:0000313" key="1">
    <source>
        <dbReference type="Proteomes" id="UP000504637"/>
    </source>
</evidence>
<dbReference type="Proteomes" id="UP000504637">
    <property type="component" value="Unplaced"/>
</dbReference>
<sequence length="421" mass="47237">MLTHLQPQATVLGAQLSAAKALLANGESLETALRRIQRQNSFSASCSPKCDDVVSNVDEDNHIEGRHEGEDIDGDKFTIIDIMFQSKNSQGFQVCLGRGLRSTPSCGLIWTSMKDLMASGRTGSTLLFEAFGGDQSEREFHNNFWSVLECVPRSRSPDAFSMDIRSDRALVRYQETFDSEIFFSFSLKALQSTRPGQKLYDQSFSSFNASIEMGLRQRATLPGLLRLLLDCFDERKKLRYTHGARLLDGVHDLQRLRQTSFESKYEDEKRKLDASNDEAAALTQVLKTKIRVSTFNAYLVAADNNPDYLNVMASELFLGDEWTGLRAQASKIARGEPDQPRLLVEPSLQSYPTSLADDVARLVTLTSKIDWETTRSFLPTLPLNAVEEPSLPLNAVKEPKSSKLGALQKIRRKMSRKNLHD</sequence>
<evidence type="ECO:0000313" key="2">
    <source>
        <dbReference type="RefSeq" id="XP_033463893.1"/>
    </source>
</evidence>
<keyword evidence="1" id="KW-1185">Reference proteome</keyword>
<protein>
    <submittedName>
        <fullName evidence="2">Uncharacterized protein</fullName>
    </submittedName>
</protein>